<comment type="caution">
    <text evidence="1">The sequence shown here is derived from an EMBL/GenBank/DDBJ whole genome shotgun (WGS) entry which is preliminary data.</text>
</comment>
<organism evidence="1 2">
    <name type="scientific">Mucilaginibacter galii</name>
    <dbReference type="NCBI Taxonomy" id="2005073"/>
    <lineage>
        <taxon>Bacteria</taxon>
        <taxon>Pseudomonadati</taxon>
        <taxon>Bacteroidota</taxon>
        <taxon>Sphingobacteriia</taxon>
        <taxon>Sphingobacteriales</taxon>
        <taxon>Sphingobacteriaceae</taxon>
        <taxon>Mucilaginibacter</taxon>
    </lineage>
</organism>
<dbReference type="RefSeq" id="WP_188418545.1">
    <property type="nucleotide sequence ID" value="NZ_BMDO01000013.1"/>
</dbReference>
<reference evidence="1" key="1">
    <citation type="journal article" date="2014" name="Int. J. Syst. Evol. Microbiol.">
        <title>Complete genome sequence of Corynebacterium casei LMG S-19264T (=DSM 44701T), isolated from a smear-ripened cheese.</title>
        <authorList>
            <consortium name="US DOE Joint Genome Institute (JGI-PGF)"/>
            <person name="Walter F."/>
            <person name="Albersmeier A."/>
            <person name="Kalinowski J."/>
            <person name="Ruckert C."/>
        </authorList>
    </citation>
    <scope>NUCLEOTIDE SEQUENCE</scope>
    <source>
        <strain evidence="1">CCM 8711</strain>
    </source>
</reference>
<keyword evidence="2" id="KW-1185">Reference proteome</keyword>
<name>A0A917N309_9SPHI</name>
<protein>
    <submittedName>
        <fullName evidence="1">Uncharacterized protein</fullName>
    </submittedName>
</protein>
<dbReference type="Proteomes" id="UP000662074">
    <property type="component" value="Unassembled WGS sequence"/>
</dbReference>
<sequence>MKMTINQGQIIRPTKQQWKLHQQLAQLSKDLNRLPDAREASRGKPRSVPVELLPMVF</sequence>
<dbReference type="AlphaFoldDB" id="A0A917N309"/>
<reference evidence="1" key="2">
    <citation type="submission" date="2020-09" db="EMBL/GenBank/DDBJ databases">
        <authorList>
            <person name="Sun Q."/>
            <person name="Sedlacek I."/>
        </authorList>
    </citation>
    <scope>NUCLEOTIDE SEQUENCE</scope>
    <source>
        <strain evidence="1">CCM 8711</strain>
    </source>
</reference>
<evidence type="ECO:0000313" key="2">
    <source>
        <dbReference type="Proteomes" id="UP000662074"/>
    </source>
</evidence>
<gene>
    <name evidence="1" type="ORF">GCM10011425_36430</name>
</gene>
<accession>A0A917N309</accession>
<evidence type="ECO:0000313" key="1">
    <source>
        <dbReference type="EMBL" id="GGI52431.1"/>
    </source>
</evidence>
<dbReference type="EMBL" id="BMDO01000013">
    <property type="protein sequence ID" value="GGI52431.1"/>
    <property type="molecule type" value="Genomic_DNA"/>
</dbReference>
<proteinExistence type="predicted"/>